<keyword evidence="2" id="KW-1185">Reference proteome</keyword>
<evidence type="ECO:0000313" key="1">
    <source>
        <dbReference type="EMBL" id="APT91190.1"/>
    </source>
</evidence>
<dbReference type="SUPFAM" id="SSF48498">
    <property type="entry name" value="Tetracyclin repressor-like, C-terminal domain"/>
    <property type="match status" value="1"/>
</dbReference>
<sequence>MNAARVGRKTGPKPIFTLADVEAAALRLGIRDFTLTGVAKELGVATPSLYRVVDSRQDLLDRLLARLAADFRVPDPTLSWQDQLRRFADDCWAGYEANPGLAEVLLDNPGIHAHIQGYLDQMVTGLRGAGFPGDEARMEFALDFIGDTALVTHIAVAAIRREGLDAARERMDRIRPEGSRRFVPDDTWLDRGFLDGKVEFIIAGLEAGH</sequence>
<reference evidence="1 2" key="1">
    <citation type="submission" date="2014-08" db="EMBL/GenBank/DDBJ databases">
        <title>Complete genome sequence of Corynebacterium sphenisci CECT 5990(T) (=DSM 44792(T)), isolated from healthy wild penguins.</title>
        <authorList>
            <person name="Ruckert C."/>
            <person name="Albersmeier A."/>
            <person name="Winkler A."/>
            <person name="Kalinowski J."/>
        </authorList>
    </citation>
    <scope>NUCLEOTIDE SEQUENCE [LARGE SCALE GENOMIC DNA]</scope>
    <source>
        <strain evidence="1 2">DSM 44792</strain>
    </source>
</reference>
<dbReference type="STRING" id="1437874.CSPHI_09390"/>
<accession>A0A1L7CZD5</accession>
<dbReference type="Gene3D" id="1.10.357.10">
    <property type="entry name" value="Tetracycline Repressor, domain 2"/>
    <property type="match status" value="1"/>
</dbReference>
<dbReference type="OrthoDB" id="2570341at2"/>
<protein>
    <recommendedName>
        <fullName evidence="3">HTH tetR-type domain-containing protein</fullName>
    </recommendedName>
</protein>
<evidence type="ECO:0000313" key="2">
    <source>
        <dbReference type="Proteomes" id="UP000185469"/>
    </source>
</evidence>
<dbReference type="Proteomes" id="UP000185469">
    <property type="component" value="Chromosome"/>
</dbReference>
<dbReference type="InterPro" id="IPR009057">
    <property type="entry name" value="Homeodomain-like_sf"/>
</dbReference>
<proteinExistence type="predicted"/>
<dbReference type="EMBL" id="CP009248">
    <property type="protein sequence ID" value="APT91190.1"/>
    <property type="molecule type" value="Genomic_DNA"/>
</dbReference>
<dbReference type="AlphaFoldDB" id="A0A1L7CZD5"/>
<dbReference type="KEGG" id="csph:CSPHI_09390"/>
<evidence type="ECO:0008006" key="3">
    <source>
        <dbReference type="Google" id="ProtNLM"/>
    </source>
</evidence>
<organism evidence="1 2">
    <name type="scientific">Corynebacterium sphenisci DSM 44792</name>
    <dbReference type="NCBI Taxonomy" id="1437874"/>
    <lineage>
        <taxon>Bacteria</taxon>
        <taxon>Bacillati</taxon>
        <taxon>Actinomycetota</taxon>
        <taxon>Actinomycetes</taxon>
        <taxon>Mycobacteriales</taxon>
        <taxon>Corynebacteriaceae</taxon>
        <taxon>Corynebacterium</taxon>
    </lineage>
</organism>
<dbReference type="SUPFAM" id="SSF46689">
    <property type="entry name" value="Homeodomain-like"/>
    <property type="match status" value="1"/>
</dbReference>
<gene>
    <name evidence="1" type="ORF">CSPHI_09390</name>
</gene>
<name>A0A1L7CZD5_9CORY</name>
<dbReference type="InterPro" id="IPR036271">
    <property type="entry name" value="Tet_transcr_reg_TetR-rel_C_sf"/>
</dbReference>
<dbReference type="RefSeq" id="WP_075692697.1">
    <property type="nucleotide sequence ID" value="NZ_CP009248.1"/>
</dbReference>